<dbReference type="Pfam" id="PF00126">
    <property type="entry name" value="HTH_1"/>
    <property type="match status" value="1"/>
</dbReference>
<dbReference type="PANTHER" id="PTHR30346">
    <property type="entry name" value="TRANSCRIPTIONAL DUAL REGULATOR HCAR-RELATED"/>
    <property type="match status" value="1"/>
</dbReference>
<evidence type="ECO:0000259" key="5">
    <source>
        <dbReference type="PROSITE" id="PS50931"/>
    </source>
</evidence>
<organism evidence="6 7">
    <name type="scientific">Sneathia sanguinegens</name>
    <dbReference type="NCBI Taxonomy" id="40543"/>
    <lineage>
        <taxon>Bacteria</taxon>
        <taxon>Fusobacteriati</taxon>
        <taxon>Fusobacteriota</taxon>
        <taxon>Fusobacteriia</taxon>
        <taxon>Fusobacteriales</taxon>
        <taxon>Leptotrichiaceae</taxon>
        <taxon>Sneathia</taxon>
    </lineage>
</organism>
<sequence length="301" mass="34465">MTIKQLRYLLEIEKQGSINKASKSLFVTQPSITKVIKSLEDELGVKVFFRNVKNKQVVFTLEGKELLEYARSLTEQFQIIENSLKNIKVKFCISSQHYSFVIEAFVKEIAKNKDEGFEYTLIEGKIQNVVEDVISMKSSIGFITLYDDVSCLAKKSLEDKGISFNSIKKVIPHIFIRKKHPLASKEVITLKDLEEYSIVLFDQEINALNFCNYTKNNMNCKKVIKVTDRDTIYTIIKNTNAYNIGTGIVNKEIDGDIIVKPLKGEIPSMDIGYLKLKSLKLNKEIQHFISVVTKLINKYTV</sequence>
<dbReference type="Gene3D" id="1.10.10.10">
    <property type="entry name" value="Winged helix-like DNA-binding domain superfamily/Winged helix DNA-binding domain"/>
    <property type="match status" value="1"/>
</dbReference>
<dbReference type="PRINTS" id="PR00039">
    <property type="entry name" value="HTHLYSR"/>
</dbReference>
<feature type="domain" description="HTH lysR-type" evidence="5">
    <location>
        <begin position="1"/>
        <end position="60"/>
    </location>
</feature>
<dbReference type="Gene3D" id="3.40.190.10">
    <property type="entry name" value="Periplasmic binding protein-like II"/>
    <property type="match status" value="1"/>
</dbReference>
<dbReference type="InterPro" id="IPR000847">
    <property type="entry name" value="LysR_HTH_N"/>
</dbReference>
<gene>
    <name evidence="6" type="ORF">QQA45_03040</name>
</gene>
<evidence type="ECO:0000256" key="1">
    <source>
        <dbReference type="ARBA" id="ARBA00009437"/>
    </source>
</evidence>
<keyword evidence="2" id="KW-0805">Transcription regulation</keyword>
<keyword evidence="3" id="KW-0238">DNA-binding</keyword>
<dbReference type="Proteomes" id="UP001225134">
    <property type="component" value="Unassembled WGS sequence"/>
</dbReference>
<evidence type="ECO:0000256" key="2">
    <source>
        <dbReference type="ARBA" id="ARBA00023015"/>
    </source>
</evidence>
<dbReference type="InterPro" id="IPR036388">
    <property type="entry name" value="WH-like_DNA-bd_sf"/>
</dbReference>
<keyword evidence="4" id="KW-0804">Transcription</keyword>
<reference evidence="6 7" key="1">
    <citation type="submission" date="2023-06" db="EMBL/GenBank/DDBJ databases">
        <title>Antibody response to the Sneathia vaginalis cytopathogenic toxin A during pregnancy.</title>
        <authorList>
            <person name="Mccoy Z.T."/>
            <person name="Serrano M.G."/>
            <person name="Spaine K."/>
            <person name="Edwards D.J."/>
            <person name="Buck G.A."/>
            <person name="Jefferson K."/>
        </authorList>
    </citation>
    <scope>NUCLEOTIDE SEQUENCE [LARGE SCALE GENOMIC DNA]</scope>
    <source>
        <strain evidence="6 7">CCUG 42621</strain>
    </source>
</reference>
<dbReference type="SUPFAM" id="SSF46785">
    <property type="entry name" value="Winged helix' DNA-binding domain"/>
    <property type="match status" value="1"/>
</dbReference>
<dbReference type="InterPro" id="IPR036390">
    <property type="entry name" value="WH_DNA-bd_sf"/>
</dbReference>
<evidence type="ECO:0000313" key="7">
    <source>
        <dbReference type="Proteomes" id="UP001225134"/>
    </source>
</evidence>
<evidence type="ECO:0000256" key="3">
    <source>
        <dbReference type="ARBA" id="ARBA00023125"/>
    </source>
</evidence>
<evidence type="ECO:0000256" key="4">
    <source>
        <dbReference type="ARBA" id="ARBA00023163"/>
    </source>
</evidence>
<dbReference type="PANTHER" id="PTHR30346:SF0">
    <property type="entry name" value="HCA OPERON TRANSCRIPTIONAL ACTIVATOR HCAR"/>
    <property type="match status" value="1"/>
</dbReference>
<dbReference type="SUPFAM" id="SSF53850">
    <property type="entry name" value="Periplasmic binding protein-like II"/>
    <property type="match status" value="1"/>
</dbReference>
<comment type="caution">
    <text evidence="6">The sequence shown here is derived from an EMBL/GenBank/DDBJ whole genome shotgun (WGS) entry which is preliminary data.</text>
</comment>
<dbReference type="RefSeq" id="WP_285152808.1">
    <property type="nucleotide sequence ID" value="NZ_JASSPP010000003.1"/>
</dbReference>
<comment type="similarity">
    <text evidence="1">Belongs to the LysR transcriptional regulatory family.</text>
</comment>
<accession>A0ABT7HIZ0</accession>
<protein>
    <submittedName>
        <fullName evidence="6">LysR family transcriptional regulator</fullName>
    </submittedName>
</protein>
<evidence type="ECO:0000313" key="6">
    <source>
        <dbReference type="EMBL" id="MDK9580490.1"/>
    </source>
</evidence>
<proteinExistence type="inferred from homology"/>
<keyword evidence="7" id="KW-1185">Reference proteome</keyword>
<name>A0ABT7HIZ0_9FUSO</name>
<dbReference type="PROSITE" id="PS50931">
    <property type="entry name" value="HTH_LYSR"/>
    <property type="match status" value="1"/>
</dbReference>
<dbReference type="EMBL" id="JASSPP010000003">
    <property type="protein sequence ID" value="MDK9580490.1"/>
    <property type="molecule type" value="Genomic_DNA"/>
</dbReference>